<comment type="caution">
    <text evidence="1">The sequence shown here is derived from an EMBL/GenBank/DDBJ whole genome shotgun (WGS) entry which is preliminary data.</text>
</comment>
<reference evidence="1" key="1">
    <citation type="submission" date="2022-02" db="EMBL/GenBank/DDBJ databases">
        <title>Plant Genome Project.</title>
        <authorList>
            <person name="Zhang R.-G."/>
        </authorList>
    </citation>
    <scope>NUCLEOTIDE SEQUENCE</scope>
    <source>
        <strain evidence="1">AT1</strain>
    </source>
</reference>
<sequence length="207" mass="22993">MKENASAVGRGQNPGVTFSFSEITTIEEYYMEDGRGLQTPPAHPRLFSFFLCLLRTQLLFLDGAYLSSRSKAAFGVIARDSGGQALWWRVGRVMGSSAKVIEAWVLRIACSTALDLNLPEVIFESDCKALIDCLNSSSAQCPWEIYAIVEDIKGWAAARNWSFVWCCRNSNTVAHWLASSCLDRNIQFFPGCIPPGLRNLLVRDSPC</sequence>
<gene>
    <name evidence="1" type="ORF">RHMOL_Rhmol06G0148700</name>
</gene>
<evidence type="ECO:0000313" key="2">
    <source>
        <dbReference type="Proteomes" id="UP001062846"/>
    </source>
</evidence>
<organism evidence="1 2">
    <name type="scientific">Rhododendron molle</name>
    <name type="common">Chinese azalea</name>
    <name type="synonym">Azalea mollis</name>
    <dbReference type="NCBI Taxonomy" id="49168"/>
    <lineage>
        <taxon>Eukaryota</taxon>
        <taxon>Viridiplantae</taxon>
        <taxon>Streptophyta</taxon>
        <taxon>Embryophyta</taxon>
        <taxon>Tracheophyta</taxon>
        <taxon>Spermatophyta</taxon>
        <taxon>Magnoliopsida</taxon>
        <taxon>eudicotyledons</taxon>
        <taxon>Gunneridae</taxon>
        <taxon>Pentapetalae</taxon>
        <taxon>asterids</taxon>
        <taxon>Ericales</taxon>
        <taxon>Ericaceae</taxon>
        <taxon>Ericoideae</taxon>
        <taxon>Rhodoreae</taxon>
        <taxon>Rhododendron</taxon>
    </lineage>
</organism>
<keyword evidence="2" id="KW-1185">Reference proteome</keyword>
<evidence type="ECO:0000313" key="1">
    <source>
        <dbReference type="EMBL" id="KAI8550978.1"/>
    </source>
</evidence>
<accession>A0ACC0NEG7</accession>
<proteinExistence type="predicted"/>
<dbReference type="EMBL" id="CM046393">
    <property type="protein sequence ID" value="KAI8550978.1"/>
    <property type="molecule type" value="Genomic_DNA"/>
</dbReference>
<protein>
    <submittedName>
        <fullName evidence="1">Uncharacterized protein</fullName>
    </submittedName>
</protein>
<dbReference type="Proteomes" id="UP001062846">
    <property type="component" value="Chromosome 6"/>
</dbReference>
<name>A0ACC0NEG7_RHOML</name>